<protein>
    <recommendedName>
        <fullName evidence="2">Prepilin type IV endopeptidase peptidase domain-containing protein</fullName>
    </recommendedName>
</protein>
<dbReference type="Proteomes" id="UP000003011">
    <property type="component" value="Unassembled WGS sequence"/>
</dbReference>
<accession>G5GJ95</accession>
<gene>
    <name evidence="3" type="ORF">HMPREF9333_01635</name>
</gene>
<dbReference type="STRING" id="679200.HMPREF9333_01635"/>
<dbReference type="Pfam" id="PF01478">
    <property type="entry name" value="Peptidase_A24"/>
    <property type="match status" value="1"/>
</dbReference>
<feature type="domain" description="Prepilin type IV endopeptidase peptidase" evidence="2">
    <location>
        <begin position="23"/>
        <end position="127"/>
    </location>
</feature>
<dbReference type="GO" id="GO:0016020">
    <property type="term" value="C:membrane"/>
    <property type="evidence" value="ECO:0007669"/>
    <property type="project" value="InterPro"/>
</dbReference>
<evidence type="ECO:0000313" key="4">
    <source>
        <dbReference type="Proteomes" id="UP000003011"/>
    </source>
</evidence>
<comment type="caution">
    <text evidence="3">The sequence shown here is derived from an EMBL/GenBank/DDBJ whole genome shotgun (WGS) entry which is preliminary data.</text>
</comment>
<keyword evidence="1" id="KW-1133">Transmembrane helix</keyword>
<dbReference type="EMBL" id="ACZL01000026">
    <property type="protein sequence ID" value="EHI55220.1"/>
    <property type="molecule type" value="Genomic_DNA"/>
</dbReference>
<dbReference type="HOGENOM" id="CLU_057101_10_0_9"/>
<dbReference type="GO" id="GO:0004190">
    <property type="term" value="F:aspartic-type endopeptidase activity"/>
    <property type="evidence" value="ECO:0007669"/>
    <property type="project" value="InterPro"/>
</dbReference>
<dbReference type="Gene3D" id="1.20.120.1220">
    <property type="match status" value="1"/>
</dbReference>
<feature type="transmembrane region" description="Helical" evidence="1">
    <location>
        <begin position="46"/>
        <end position="66"/>
    </location>
</feature>
<evidence type="ECO:0000256" key="1">
    <source>
        <dbReference type="SAM" id="Phobius"/>
    </source>
</evidence>
<dbReference type="AlphaFoldDB" id="G5GJ95"/>
<keyword evidence="1" id="KW-0472">Membrane</keyword>
<reference evidence="3 4" key="1">
    <citation type="submission" date="2011-08" db="EMBL/GenBank/DDBJ databases">
        <title>The Genome Sequence of Johnsonella ignava ATCC 51276.</title>
        <authorList>
            <consortium name="The Broad Institute Genome Sequencing Platform"/>
            <person name="Earl A."/>
            <person name="Ward D."/>
            <person name="Feldgarden M."/>
            <person name="Gevers D."/>
            <person name="Izard J."/>
            <person name="Blanton J.M."/>
            <person name="Baranova O.V."/>
            <person name="Dewhirst F.E."/>
            <person name="Young S.K."/>
            <person name="Zeng Q."/>
            <person name="Gargeya S."/>
            <person name="Fitzgerald M."/>
            <person name="Haas B."/>
            <person name="Abouelleil A."/>
            <person name="Alvarado L."/>
            <person name="Arachchi H.M."/>
            <person name="Berlin A."/>
            <person name="Brown A."/>
            <person name="Chapman S.B."/>
            <person name="Chen Z."/>
            <person name="Dunbar C."/>
            <person name="Freedman E."/>
            <person name="Gearin G."/>
            <person name="Gellesch M."/>
            <person name="Goldberg J."/>
            <person name="Griggs A."/>
            <person name="Gujja S."/>
            <person name="Heiman D."/>
            <person name="Howarth C."/>
            <person name="Larson L."/>
            <person name="Lui A."/>
            <person name="MacDonald P.J.P."/>
            <person name="Montmayeur A."/>
            <person name="Murphy C."/>
            <person name="Neiman D."/>
            <person name="Pearson M."/>
            <person name="Priest M."/>
            <person name="Roberts A."/>
            <person name="Saif S."/>
            <person name="Shea T."/>
            <person name="Shenoy N."/>
            <person name="Sisk P."/>
            <person name="Stolte C."/>
            <person name="Sykes S."/>
            <person name="Wortman J."/>
            <person name="Nusbaum C."/>
            <person name="Birren B."/>
        </authorList>
    </citation>
    <scope>NUCLEOTIDE SEQUENCE [LARGE SCALE GENOMIC DNA]</scope>
    <source>
        <strain evidence="3 4">ATCC 51276</strain>
    </source>
</reference>
<feature type="transmembrane region" description="Helical" evidence="1">
    <location>
        <begin position="73"/>
        <end position="94"/>
    </location>
</feature>
<dbReference type="eggNOG" id="ENOG5033N28">
    <property type="taxonomic scope" value="Bacteria"/>
</dbReference>
<organism evidence="3 4">
    <name type="scientific">Johnsonella ignava ATCC 51276</name>
    <dbReference type="NCBI Taxonomy" id="679200"/>
    <lineage>
        <taxon>Bacteria</taxon>
        <taxon>Bacillati</taxon>
        <taxon>Bacillota</taxon>
        <taxon>Clostridia</taxon>
        <taxon>Lachnospirales</taxon>
        <taxon>Lachnospiraceae</taxon>
        <taxon>Johnsonella</taxon>
    </lineage>
</organism>
<evidence type="ECO:0000313" key="3">
    <source>
        <dbReference type="EMBL" id="EHI55220.1"/>
    </source>
</evidence>
<feature type="transmembrane region" description="Helical" evidence="1">
    <location>
        <begin position="12"/>
        <end position="34"/>
    </location>
</feature>
<dbReference type="OrthoDB" id="1958108at2"/>
<keyword evidence="1" id="KW-0812">Transmembrane</keyword>
<dbReference type="RefSeq" id="WP_005541401.1">
    <property type="nucleotide sequence ID" value="NZ_JH378834.1"/>
</dbReference>
<feature type="transmembrane region" description="Helical" evidence="1">
    <location>
        <begin position="114"/>
        <end position="133"/>
    </location>
</feature>
<name>G5GJ95_9FIRM</name>
<keyword evidence="4" id="KW-1185">Reference proteome</keyword>
<proteinExistence type="predicted"/>
<sequence>MEEDIEIFIKRIFMICNYTIGKIIIIIFMALCAFEDYKHKSVDLKIFIIMGFIEFIYYIYMLVLGINIMWNEILAGAAIGIAIYLTALFSKSIGEGDGLFFIISGAALGLNKNVSLFIISSILISCAGLYIAVKNFINNKNSAKKEIALLVFTFPAGLLILI</sequence>
<dbReference type="InterPro" id="IPR000045">
    <property type="entry name" value="Prepilin_IV_endopep_pep"/>
</dbReference>
<dbReference type="PATRIC" id="fig|679200.3.peg.1729"/>
<evidence type="ECO:0000259" key="2">
    <source>
        <dbReference type="Pfam" id="PF01478"/>
    </source>
</evidence>